<dbReference type="Gene3D" id="3.40.50.410">
    <property type="entry name" value="von Willebrand factor, type A domain"/>
    <property type="match status" value="1"/>
</dbReference>
<dbReference type="Pfam" id="PF13519">
    <property type="entry name" value="VWA_2"/>
    <property type="match status" value="1"/>
</dbReference>
<proteinExistence type="predicted"/>
<dbReference type="PROSITE" id="PS50234">
    <property type="entry name" value="VWFA"/>
    <property type="match status" value="1"/>
</dbReference>
<dbReference type="SUPFAM" id="SSF53300">
    <property type="entry name" value="vWA-like"/>
    <property type="match status" value="1"/>
</dbReference>
<feature type="domain" description="VWFA" evidence="1">
    <location>
        <begin position="342"/>
        <end position="528"/>
    </location>
</feature>
<evidence type="ECO:0000313" key="3">
    <source>
        <dbReference type="Proteomes" id="UP001596244"/>
    </source>
</evidence>
<organism evidence="2 3">
    <name type="scientific">Corynebacterium nasicanis</name>
    <dbReference type="NCBI Taxonomy" id="1448267"/>
    <lineage>
        <taxon>Bacteria</taxon>
        <taxon>Bacillati</taxon>
        <taxon>Actinomycetota</taxon>
        <taxon>Actinomycetes</taxon>
        <taxon>Mycobacteriales</taxon>
        <taxon>Corynebacteriaceae</taxon>
        <taxon>Corynebacterium</taxon>
    </lineage>
</organism>
<dbReference type="InterPro" id="IPR036465">
    <property type="entry name" value="vWFA_dom_sf"/>
</dbReference>
<dbReference type="RefSeq" id="WP_377001207.1">
    <property type="nucleotide sequence ID" value="NZ_JBHSQE010000004.1"/>
</dbReference>
<dbReference type="EMBL" id="JBHSQE010000004">
    <property type="protein sequence ID" value="MFC6146650.1"/>
    <property type="molecule type" value="Genomic_DNA"/>
</dbReference>
<evidence type="ECO:0000259" key="1">
    <source>
        <dbReference type="PROSITE" id="PS50234"/>
    </source>
</evidence>
<dbReference type="InterPro" id="IPR002035">
    <property type="entry name" value="VWF_A"/>
</dbReference>
<sequence length="528" mass="55386">MNTWKRLVAGVTVLCTALVLWACGDSELSLPGRQLDDTPLRIVAATELQDLAPVIDEASADLGFPIELSFPSGTLDNSRTLLDAGFDHAYDATWFATNRYVDILGASAKLADSTKIGLSPVAFGITAAKASELGWDTRQPTWAEIATAAAEGEITFGMTDPAASNSGFSALVSVATALADTGAALTADDIARVSPQLQGFFAGQTLTSGSSGWLTDTFLADRTRADALISYESVLHTINREQGADLVVIVPADGVVSADYPLSTLAAPAQPEAREKVAALAAWLLERPETMTDTYRRLVDAAAEVPSELADQLLIELPFPATRSITDQLVAAFHNELRPPGDTVFVLDTSGSMEGERLAMLQDTLRSLIDGSAHAAAGSVGFRDRERISLQPFADAPAAPLTLRYSAQDPEAARTLSEAVGGLRAEGATAIYSALINAYGTVSAEQGAIPSIVLMSDGELTAGATLDEFRAFHAGLSGPAADIPVFVILYGEANVGEMTEVAQLTGGKVFDALDGDLAAAFKEIRGYQ</sequence>
<name>A0ABW1QDH5_9CORY</name>
<reference evidence="3" key="1">
    <citation type="journal article" date="2019" name="Int. J. Syst. Evol. Microbiol.">
        <title>The Global Catalogue of Microorganisms (GCM) 10K type strain sequencing project: providing services to taxonomists for standard genome sequencing and annotation.</title>
        <authorList>
            <consortium name="The Broad Institute Genomics Platform"/>
            <consortium name="The Broad Institute Genome Sequencing Center for Infectious Disease"/>
            <person name="Wu L."/>
            <person name="Ma J."/>
        </authorList>
    </citation>
    <scope>NUCLEOTIDE SEQUENCE [LARGE SCALE GENOMIC DNA]</scope>
    <source>
        <strain evidence="3">CCUG 51943</strain>
    </source>
</reference>
<protein>
    <submittedName>
        <fullName evidence="2">VWA domain-containing protein</fullName>
    </submittedName>
</protein>
<dbReference type="Gene3D" id="3.40.190.10">
    <property type="entry name" value="Periplasmic binding protein-like II"/>
    <property type="match status" value="2"/>
</dbReference>
<comment type="caution">
    <text evidence="2">The sequence shown here is derived from an EMBL/GenBank/DDBJ whole genome shotgun (WGS) entry which is preliminary data.</text>
</comment>
<dbReference type="Proteomes" id="UP001596244">
    <property type="component" value="Unassembled WGS sequence"/>
</dbReference>
<keyword evidence="3" id="KW-1185">Reference proteome</keyword>
<accession>A0ABW1QDH5</accession>
<gene>
    <name evidence="2" type="ORF">ACFPUZ_07515</name>
</gene>
<dbReference type="SUPFAM" id="SSF53850">
    <property type="entry name" value="Periplasmic binding protein-like II"/>
    <property type="match status" value="1"/>
</dbReference>
<dbReference type="SMART" id="SM00327">
    <property type="entry name" value="VWA"/>
    <property type="match status" value="1"/>
</dbReference>
<evidence type="ECO:0000313" key="2">
    <source>
        <dbReference type="EMBL" id="MFC6146650.1"/>
    </source>
</evidence>